<dbReference type="GO" id="GO:0004832">
    <property type="term" value="F:valine-tRNA ligase activity"/>
    <property type="evidence" value="ECO:0007669"/>
    <property type="project" value="UniProtKB-EC"/>
</dbReference>
<dbReference type="Gene3D" id="3.90.740.10">
    <property type="entry name" value="Valyl/Leucyl/Isoleucyl-tRNA synthetase, editing domain"/>
    <property type="match status" value="1"/>
</dbReference>
<evidence type="ECO:0000313" key="12">
    <source>
        <dbReference type="EMBL" id="CDI84236.1"/>
    </source>
</evidence>
<name>U6GVE6_EIMAC</name>
<protein>
    <recommendedName>
        <fullName evidence="2">valine--tRNA ligase</fullName>
        <ecNumber evidence="2">6.1.1.9</ecNumber>
    </recommendedName>
    <alternativeName>
        <fullName evidence="8">Valyl-tRNA synthetase</fullName>
    </alternativeName>
</protein>
<dbReference type="FunFam" id="3.40.50.620:FF:000020">
    <property type="entry name" value="Valine--tRNA ligase, mitochondrial"/>
    <property type="match status" value="1"/>
</dbReference>
<organism evidence="12 13">
    <name type="scientific">Eimeria acervulina</name>
    <name type="common">Coccidian parasite</name>
    <dbReference type="NCBI Taxonomy" id="5801"/>
    <lineage>
        <taxon>Eukaryota</taxon>
        <taxon>Sar</taxon>
        <taxon>Alveolata</taxon>
        <taxon>Apicomplexa</taxon>
        <taxon>Conoidasida</taxon>
        <taxon>Coccidia</taxon>
        <taxon>Eucoccidiorida</taxon>
        <taxon>Eimeriorina</taxon>
        <taxon>Eimeriidae</taxon>
        <taxon>Eimeria</taxon>
    </lineage>
</organism>
<dbReference type="GO" id="GO:0005524">
    <property type="term" value="F:ATP binding"/>
    <property type="evidence" value="ECO:0007669"/>
    <property type="project" value="UniProtKB-KW"/>
</dbReference>
<dbReference type="SUPFAM" id="SSF50677">
    <property type="entry name" value="ValRS/IleRS/LeuRS editing domain"/>
    <property type="match status" value="1"/>
</dbReference>
<evidence type="ECO:0000256" key="5">
    <source>
        <dbReference type="ARBA" id="ARBA00022840"/>
    </source>
</evidence>
<keyword evidence="3" id="KW-0436">Ligase</keyword>
<evidence type="ECO:0000313" key="13">
    <source>
        <dbReference type="Proteomes" id="UP000018050"/>
    </source>
</evidence>
<evidence type="ECO:0000256" key="7">
    <source>
        <dbReference type="ARBA" id="ARBA00023146"/>
    </source>
</evidence>
<dbReference type="OMA" id="HDIGRES"/>
<dbReference type="VEuPathDB" id="ToxoDB:EAH_00050390"/>
<evidence type="ECO:0000256" key="3">
    <source>
        <dbReference type="ARBA" id="ARBA00022598"/>
    </source>
</evidence>
<keyword evidence="5" id="KW-0067">ATP-binding</keyword>
<reference evidence="12" key="2">
    <citation type="submission" date="2013-10" db="EMBL/GenBank/DDBJ databases">
        <authorList>
            <person name="Aslett M."/>
        </authorList>
    </citation>
    <scope>NUCLEOTIDE SEQUENCE [LARGE SCALE GENOMIC DNA]</scope>
    <source>
        <strain evidence="12">Houghton</strain>
    </source>
</reference>
<dbReference type="InterPro" id="IPR025709">
    <property type="entry name" value="Leu_tRNA-synth_edit"/>
</dbReference>
<dbReference type="PROSITE" id="PS00178">
    <property type="entry name" value="AA_TRNA_LIGASE_I"/>
    <property type="match status" value="1"/>
</dbReference>
<dbReference type="Pfam" id="PF13603">
    <property type="entry name" value="tRNA-synt_1_2"/>
    <property type="match status" value="1"/>
</dbReference>
<evidence type="ECO:0000256" key="9">
    <source>
        <dbReference type="ARBA" id="ARBA00047552"/>
    </source>
</evidence>
<comment type="catalytic activity">
    <reaction evidence="9">
        <text>tRNA(Val) + L-valine + ATP = L-valyl-tRNA(Val) + AMP + diphosphate</text>
        <dbReference type="Rhea" id="RHEA:10704"/>
        <dbReference type="Rhea" id="RHEA-COMP:9672"/>
        <dbReference type="Rhea" id="RHEA-COMP:9708"/>
        <dbReference type="ChEBI" id="CHEBI:30616"/>
        <dbReference type="ChEBI" id="CHEBI:33019"/>
        <dbReference type="ChEBI" id="CHEBI:57762"/>
        <dbReference type="ChEBI" id="CHEBI:78442"/>
        <dbReference type="ChEBI" id="CHEBI:78537"/>
        <dbReference type="ChEBI" id="CHEBI:456215"/>
        <dbReference type="EC" id="6.1.1.9"/>
    </reaction>
</comment>
<keyword evidence="6" id="KW-0648">Protein biosynthesis</keyword>
<sequence length="380" mass="43353">MTQLSAPKAPKKELAMPVPASYDPHYVEQGWMDWWLSQGYFSPSDRTEMRSNSSGVQTPEERRRAAAAFAQASAESQKFIMVIPPPNVTGCLHIGHALTVAIEDALARWNRMRGKIVLWVPGVDHAGIATQSVVERMLMKEENKSRHDLGREEFVKRVWDWKQKYGNTIMQQIRQVGSSVAWDYFAFTLDEKLSKAVVEAFVRLFNKGLIYREQRLVSWSSCLKTALSDIEVDAETIEKPTTVRIPGFDYPVEVGYLWHFVYPVEGGGEIEVATTRIETMLGDTAVAVNPKDRKRLLHPFFPEREMRVIGDDYVDMDFGTGAVKITPAHDKNDYEIGKRHGLKFITIFSPDGHINEEGGEFAGQHRFTCRYNIQHRLKEM</sequence>
<reference evidence="12" key="1">
    <citation type="submission" date="2013-10" db="EMBL/GenBank/DDBJ databases">
        <title>Genomic analysis of the causative agents of coccidiosis in chickens.</title>
        <authorList>
            <person name="Reid A.J."/>
            <person name="Blake D."/>
            <person name="Billington K."/>
            <person name="Browne H."/>
            <person name="Dunn M."/>
            <person name="Hung S."/>
            <person name="Kawahara F."/>
            <person name="Miranda-Saavedra D."/>
            <person name="Mourier T."/>
            <person name="Nagra H."/>
            <person name="Otto T.D."/>
            <person name="Rawlings N."/>
            <person name="Sanchez A."/>
            <person name="Sanders M."/>
            <person name="Subramaniam C."/>
            <person name="Tay Y."/>
            <person name="Dear P."/>
            <person name="Doerig C."/>
            <person name="Gruber A."/>
            <person name="Parkinson J."/>
            <person name="Shirley M."/>
            <person name="Wan K.L."/>
            <person name="Berriman M."/>
            <person name="Tomley F."/>
            <person name="Pain A."/>
        </authorList>
    </citation>
    <scope>NUCLEOTIDE SEQUENCE [LARGE SCALE GENOMIC DNA]</scope>
    <source>
        <strain evidence="12">Houghton</strain>
    </source>
</reference>
<proteinExistence type="inferred from homology"/>
<dbReference type="InterPro" id="IPR009008">
    <property type="entry name" value="Val/Leu/Ile-tRNA-synth_edit"/>
</dbReference>
<dbReference type="RefSeq" id="XP_013246741.1">
    <property type="nucleotide sequence ID" value="XM_013391287.1"/>
</dbReference>
<comment type="similarity">
    <text evidence="1">Belongs to the class-I aminoacyl-tRNA synthetase family.</text>
</comment>
<evidence type="ECO:0000259" key="10">
    <source>
        <dbReference type="Pfam" id="PF00133"/>
    </source>
</evidence>
<evidence type="ECO:0000256" key="6">
    <source>
        <dbReference type="ARBA" id="ARBA00022917"/>
    </source>
</evidence>
<dbReference type="GO" id="GO:0005829">
    <property type="term" value="C:cytosol"/>
    <property type="evidence" value="ECO:0007669"/>
    <property type="project" value="TreeGrafter"/>
</dbReference>
<feature type="non-terminal residue" evidence="12">
    <location>
        <position position="380"/>
    </location>
</feature>
<dbReference type="GO" id="GO:0006438">
    <property type="term" value="P:valyl-tRNA aminoacylation"/>
    <property type="evidence" value="ECO:0007669"/>
    <property type="project" value="InterPro"/>
</dbReference>
<dbReference type="InterPro" id="IPR002303">
    <property type="entry name" value="Valyl-tRNA_ligase"/>
</dbReference>
<dbReference type="AlphaFoldDB" id="U6GVE6"/>
<feature type="domain" description="Leucyl-tRNA synthetase editing" evidence="11">
    <location>
        <begin position="297"/>
        <end position="353"/>
    </location>
</feature>
<keyword evidence="13" id="KW-1185">Reference proteome</keyword>
<dbReference type="Gene3D" id="3.40.50.620">
    <property type="entry name" value="HUPs"/>
    <property type="match status" value="1"/>
</dbReference>
<dbReference type="PANTHER" id="PTHR11946">
    <property type="entry name" value="VALYL-TRNA SYNTHETASES"/>
    <property type="match status" value="1"/>
</dbReference>
<dbReference type="InterPro" id="IPR014729">
    <property type="entry name" value="Rossmann-like_a/b/a_fold"/>
</dbReference>
<dbReference type="EMBL" id="HG673629">
    <property type="protein sequence ID" value="CDI84236.1"/>
    <property type="molecule type" value="Genomic_DNA"/>
</dbReference>
<dbReference type="SUPFAM" id="SSF52374">
    <property type="entry name" value="Nucleotidylyl transferase"/>
    <property type="match status" value="1"/>
</dbReference>
<dbReference type="GeneID" id="25273109"/>
<dbReference type="GO" id="GO:0002161">
    <property type="term" value="F:aminoacyl-tRNA deacylase activity"/>
    <property type="evidence" value="ECO:0007669"/>
    <property type="project" value="InterPro"/>
</dbReference>
<dbReference type="OrthoDB" id="629407at2759"/>
<evidence type="ECO:0000256" key="4">
    <source>
        <dbReference type="ARBA" id="ARBA00022741"/>
    </source>
</evidence>
<dbReference type="Proteomes" id="UP000018050">
    <property type="component" value="Unassembled WGS sequence"/>
</dbReference>
<dbReference type="InterPro" id="IPR001412">
    <property type="entry name" value="aa-tRNA-synth_I_CS"/>
</dbReference>
<evidence type="ECO:0000256" key="8">
    <source>
        <dbReference type="ARBA" id="ARBA00029936"/>
    </source>
</evidence>
<dbReference type="EC" id="6.1.1.9" evidence="2"/>
<gene>
    <name evidence="12" type="ORF">EAH_00050390</name>
</gene>
<accession>U6GVE6</accession>
<evidence type="ECO:0000259" key="11">
    <source>
        <dbReference type="Pfam" id="PF13603"/>
    </source>
</evidence>
<feature type="domain" description="Aminoacyl-tRNA synthetase class Ia" evidence="10">
    <location>
        <begin position="72"/>
        <end position="239"/>
    </location>
</feature>
<keyword evidence="4" id="KW-0547">Nucleotide-binding</keyword>
<dbReference type="Pfam" id="PF00133">
    <property type="entry name" value="tRNA-synt_1"/>
    <property type="match status" value="1"/>
</dbReference>
<evidence type="ECO:0000256" key="1">
    <source>
        <dbReference type="ARBA" id="ARBA00005594"/>
    </source>
</evidence>
<dbReference type="PANTHER" id="PTHR11946:SF109">
    <property type="entry name" value="VALINE--TRNA LIGASE"/>
    <property type="match status" value="1"/>
</dbReference>
<keyword evidence="7" id="KW-0030">Aminoacyl-tRNA synthetase</keyword>
<evidence type="ECO:0000256" key="2">
    <source>
        <dbReference type="ARBA" id="ARBA00013169"/>
    </source>
</evidence>
<dbReference type="InterPro" id="IPR002300">
    <property type="entry name" value="aa-tRNA-synth_Ia"/>
</dbReference>